<feature type="compositionally biased region" description="Acidic residues" evidence="1">
    <location>
        <begin position="279"/>
        <end position="302"/>
    </location>
</feature>
<proteinExistence type="predicted"/>
<evidence type="ECO:0000313" key="2">
    <source>
        <dbReference type="EMBL" id="PWN40073.1"/>
    </source>
</evidence>
<feature type="compositionally biased region" description="Acidic residues" evidence="1">
    <location>
        <begin position="319"/>
        <end position="344"/>
    </location>
</feature>
<evidence type="ECO:0000256" key="1">
    <source>
        <dbReference type="SAM" id="MobiDB-lite"/>
    </source>
</evidence>
<feature type="compositionally biased region" description="Low complexity" evidence="1">
    <location>
        <begin position="405"/>
        <end position="423"/>
    </location>
</feature>
<feature type="compositionally biased region" description="Basic and acidic residues" evidence="1">
    <location>
        <begin position="140"/>
        <end position="152"/>
    </location>
</feature>
<dbReference type="Proteomes" id="UP000245783">
    <property type="component" value="Unassembled WGS sequence"/>
</dbReference>
<name>A0A316VUF7_9BASI</name>
<dbReference type="InParanoid" id="A0A316VUF7"/>
<dbReference type="GeneID" id="37033133"/>
<dbReference type="EMBL" id="KZ819431">
    <property type="protein sequence ID" value="PWN40073.1"/>
    <property type="molecule type" value="Genomic_DNA"/>
</dbReference>
<sequence length="646" mass="68643">MSAVPPPADLAPSTPPPPSCPPPPIPPPPPLFLGNDEDDEDEDDVLPPPVKSEATSSQSSLDDWEPVTPPLPSSAPSGTSNLSLEPSSTSLLSTIPTLSTDGRSVKLECDHGSAPSDASAPSGSGHPVVAAAAGSGASTEIHHSRDEDSASRAMEARLHIRLQLINREAQPLRTRHSLAEIQQHSLQPMSLLNEQCAHSARGAICRACATKSLTARLDDLDKQARKVLDEEPQLPEGVLKFMLAAIVHYKKAICELEYEDPRRMLSCHAFQAGGQQPEREEDANEEDEDEEDEDEEDEVGEIDADHASDGDYSPPGDWMIDDVNDQDDDDDDEDGGSSDDDLLEETSATLATSRRGDRTSTPLSEGSSALSDAPSSSAPSRQRAPSETEGQLPATKRRRFGQTDASSSSRVAAAGSSSNLLPSSPTPTPTPAHQAGSSSNLLPSSPISDASPSHPTGGPLAGLLPSSPVPTPNPAPPQAGPSSGPSTHGISSYNFLIAGTTFACRTELAGSGSVKVTVGFMIGHDDCYLSPVAVRRLGHALFGATGPAQKTFRLHFKAFSQWKGGRAVSKTKPGVFELILKPDNFSRGQFERWNRFAPLAEKNNLDFIFGVDALQRMSLFEHDGEHYLRQSSDGHMVRLAKFAPPS</sequence>
<feature type="compositionally biased region" description="Low complexity" evidence="1">
    <location>
        <begin position="112"/>
        <end position="138"/>
    </location>
</feature>
<evidence type="ECO:0000313" key="3">
    <source>
        <dbReference type="Proteomes" id="UP000245783"/>
    </source>
</evidence>
<dbReference type="RefSeq" id="XP_025367233.1">
    <property type="nucleotide sequence ID" value="XM_025511263.1"/>
</dbReference>
<feature type="region of interest" description="Disordered" evidence="1">
    <location>
        <begin position="271"/>
        <end position="487"/>
    </location>
</feature>
<feature type="compositionally biased region" description="Low complexity" evidence="1">
    <location>
        <begin position="367"/>
        <end position="385"/>
    </location>
</feature>
<dbReference type="OrthoDB" id="10591504at2759"/>
<protein>
    <submittedName>
        <fullName evidence="2">Uncharacterized protein</fullName>
    </submittedName>
</protein>
<feature type="compositionally biased region" description="Pro residues" evidence="1">
    <location>
        <begin position="467"/>
        <end position="479"/>
    </location>
</feature>
<feature type="region of interest" description="Disordered" evidence="1">
    <location>
        <begin position="1"/>
        <end position="152"/>
    </location>
</feature>
<feature type="compositionally biased region" description="Low complexity" evidence="1">
    <location>
        <begin position="79"/>
        <end position="100"/>
    </location>
</feature>
<feature type="compositionally biased region" description="Low complexity" evidence="1">
    <location>
        <begin position="437"/>
        <end position="448"/>
    </location>
</feature>
<accession>A0A316VUF7</accession>
<organism evidence="2 3">
    <name type="scientific">Ceraceosorus guamensis</name>
    <dbReference type="NCBI Taxonomy" id="1522189"/>
    <lineage>
        <taxon>Eukaryota</taxon>
        <taxon>Fungi</taxon>
        <taxon>Dikarya</taxon>
        <taxon>Basidiomycota</taxon>
        <taxon>Ustilaginomycotina</taxon>
        <taxon>Exobasidiomycetes</taxon>
        <taxon>Ceraceosorales</taxon>
        <taxon>Ceraceosoraceae</taxon>
        <taxon>Ceraceosorus</taxon>
    </lineage>
</organism>
<gene>
    <name evidence="2" type="ORF">IE81DRAFT_245324</name>
</gene>
<feature type="compositionally biased region" description="Acidic residues" evidence="1">
    <location>
        <begin position="35"/>
        <end position="45"/>
    </location>
</feature>
<dbReference type="AlphaFoldDB" id="A0A316VUF7"/>
<keyword evidence="3" id="KW-1185">Reference proteome</keyword>
<reference evidence="2 3" key="1">
    <citation type="journal article" date="2018" name="Mol. Biol. Evol.">
        <title>Broad Genomic Sampling Reveals a Smut Pathogenic Ancestry of the Fungal Clade Ustilaginomycotina.</title>
        <authorList>
            <person name="Kijpornyongpan T."/>
            <person name="Mondo S.J."/>
            <person name="Barry K."/>
            <person name="Sandor L."/>
            <person name="Lee J."/>
            <person name="Lipzen A."/>
            <person name="Pangilinan J."/>
            <person name="LaButti K."/>
            <person name="Hainaut M."/>
            <person name="Henrissat B."/>
            <person name="Grigoriev I.V."/>
            <person name="Spatafora J.W."/>
            <person name="Aime M.C."/>
        </authorList>
    </citation>
    <scope>NUCLEOTIDE SEQUENCE [LARGE SCALE GENOMIC DNA]</scope>
    <source>
        <strain evidence="2 3">MCA 4658</strain>
    </source>
</reference>
<feature type="compositionally biased region" description="Pro residues" evidence="1">
    <location>
        <begin position="1"/>
        <end position="31"/>
    </location>
</feature>